<evidence type="ECO:0000256" key="6">
    <source>
        <dbReference type="ARBA" id="ARBA00037941"/>
    </source>
</evidence>
<dbReference type="Proteomes" id="UP000719412">
    <property type="component" value="Unassembled WGS sequence"/>
</dbReference>
<proteinExistence type="inferred from homology"/>
<organism evidence="10 11">
    <name type="scientific">Tenebrio molitor</name>
    <name type="common">Yellow mealworm beetle</name>
    <dbReference type="NCBI Taxonomy" id="7067"/>
    <lineage>
        <taxon>Eukaryota</taxon>
        <taxon>Metazoa</taxon>
        <taxon>Ecdysozoa</taxon>
        <taxon>Arthropoda</taxon>
        <taxon>Hexapoda</taxon>
        <taxon>Insecta</taxon>
        <taxon>Pterygota</taxon>
        <taxon>Neoptera</taxon>
        <taxon>Endopterygota</taxon>
        <taxon>Coleoptera</taxon>
        <taxon>Polyphaga</taxon>
        <taxon>Cucujiformia</taxon>
        <taxon>Tenebrionidae</taxon>
        <taxon>Tenebrio</taxon>
    </lineage>
</organism>
<dbReference type="InterPro" id="IPR036188">
    <property type="entry name" value="FAD/NAD-bd_sf"/>
</dbReference>
<keyword evidence="3" id="KW-0274">FAD</keyword>
<dbReference type="PANTHER" id="PTHR43104:SF2">
    <property type="entry name" value="L-2-HYDROXYGLUTARATE DEHYDROGENASE, MITOCHONDRIAL"/>
    <property type="match status" value="1"/>
</dbReference>
<sequence>MLPIVALVNEYDLVVVGGGIVGCATARELTLKHGNIRMAILEKENKLAMHQSGHNSGVIHAGIYYKPGSLKAKLCVQGLHLSYEYCDAKKIPYKKVGKLIVATNSLEQQRLADLHQRGIENQVPDLQLLKGVEAIKKIEPYCQGVEALWSPHTGIVDWGLVTQHYGKDFTERGGDIHFNFEVNGFKESGDSSYPVTITAKNGNFVKTKYVLTCGGLHSDILSELSGCSREPRIVPIRGEYLLLNPKKCYLVKGNIYPVPDPKFPFLGVHFTPRMDGSVWLGPNAVPAFRREGYTWFDINPKELIDALSYRGYQKLAFRNVTYGIQEVMKSFFSRLQLKDLQKYIPEITAADISRGPAGVRAQALDNDGNLVDDFYFDSGKGPIGRRVLHCRNAPSPAATSSLSIAKMKGGILYKSFRCYEYDVIVIGGGITGTAIAKTVKENIKHASVALLEKEQDLGYHQSSHNSKVVHAGFYYRPDSLKAKLCVEGANLIYDYCDAKNIPYKKYGKVIIGTDPLDIYRLKELYKRGLQNKVAGLELLEKWNDVDLIQPNCRGIQALWSPNSGNIDWEVVTKSFGNDFKNEGGEVFFNCEVKCVREFTQPSHPLLIEDTKNNIFCAKCVIICLGLHSGSLFDSDKDDCYKNISLKVNYHLLNPKLNRFIKTNIYGMPHLDMPFLGIHISPTPDGNVLLGPSAVPALKLDGYENNAIDMHYVQNNVFSKGFALLFLKNFQSCLSQFTETVFGDVRTSALKKYFPMIAESDILPGPSAVQGQVVTNDGEFIDDFLIEVFEGSGIQKRIVNSEDRINQQDIANGLDLHQSTVSRVLRRFHERQENTLEDLDKDADEQQQLNGIVFCFYSR</sequence>
<dbReference type="GO" id="GO:0047545">
    <property type="term" value="F:(S)-2-hydroxyglutarate dehydrogenase activity"/>
    <property type="evidence" value="ECO:0007669"/>
    <property type="project" value="UniProtKB-EC"/>
</dbReference>
<comment type="similarity">
    <text evidence="6">Belongs to the L2HGDH family.</text>
</comment>
<comment type="cofactor">
    <cofactor evidence="1">
        <name>FAD</name>
        <dbReference type="ChEBI" id="CHEBI:57692"/>
    </cofactor>
</comment>
<dbReference type="AlphaFoldDB" id="A0A8J6HBY4"/>
<dbReference type="PANTHER" id="PTHR43104">
    <property type="entry name" value="L-2-HYDROXYGLUTARATE DEHYDROGENASE, MITOCHONDRIAL"/>
    <property type="match status" value="1"/>
</dbReference>
<dbReference type="Pfam" id="PF01266">
    <property type="entry name" value="DAO"/>
    <property type="match status" value="2"/>
</dbReference>
<reference evidence="10" key="1">
    <citation type="journal article" date="2020" name="J Insects Food Feed">
        <title>The yellow mealworm (Tenebrio molitor) genome: a resource for the emerging insects as food and feed industry.</title>
        <authorList>
            <person name="Eriksson T."/>
            <person name="Andere A."/>
            <person name="Kelstrup H."/>
            <person name="Emery V."/>
            <person name="Picard C."/>
        </authorList>
    </citation>
    <scope>NUCLEOTIDE SEQUENCE</scope>
    <source>
        <strain evidence="10">Stoneville</strain>
        <tissue evidence="10">Whole head</tissue>
    </source>
</reference>
<evidence type="ECO:0000256" key="1">
    <source>
        <dbReference type="ARBA" id="ARBA00001974"/>
    </source>
</evidence>
<feature type="domain" description="FAD dependent oxidoreductase" evidence="9">
    <location>
        <begin position="422"/>
        <end position="713"/>
    </location>
</feature>
<dbReference type="EMBL" id="JABDTM020022241">
    <property type="protein sequence ID" value="KAH0815995.1"/>
    <property type="molecule type" value="Genomic_DNA"/>
</dbReference>
<dbReference type="NCBIfam" id="NF008726">
    <property type="entry name" value="PRK11728.1"/>
    <property type="match status" value="2"/>
</dbReference>
<comment type="catalytic activity">
    <reaction evidence="5">
        <text>(S)-2-hydroxyglutarate + A = 2-oxoglutarate + AH2</text>
        <dbReference type="Rhea" id="RHEA:21252"/>
        <dbReference type="ChEBI" id="CHEBI:13193"/>
        <dbReference type="ChEBI" id="CHEBI:16782"/>
        <dbReference type="ChEBI" id="CHEBI:16810"/>
        <dbReference type="ChEBI" id="CHEBI:17499"/>
        <dbReference type="EC" id="1.1.99.2"/>
    </reaction>
</comment>
<keyword evidence="2" id="KW-0285">Flavoprotein</keyword>
<evidence type="ECO:0000256" key="8">
    <source>
        <dbReference type="ARBA" id="ARBA00041137"/>
    </source>
</evidence>
<evidence type="ECO:0000256" key="7">
    <source>
        <dbReference type="ARBA" id="ARBA00038878"/>
    </source>
</evidence>
<evidence type="ECO:0000256" key="2">
    <source>
        <dbReference type="ARBA" id="ARBA00022630"/>
    </source>
</evidence>
<comment type="caution">
    <text evidence="10">The sequence shown here is derived from an EMBL/GenBank/DDBJ whole genome shotgun (WGS) entry which is preliminary data.</text>
</comment>
<keyword evidence="4" id="KW-0560">Oxidoreductase</keyword>
<evidence type="ECO:0000259" key="9">
    <source>
        <dbReference type="Pfam" id="PF01266"/>
    </source>
</evidence>
<dbReference type="SUPFAM" id="SSF51905">
    <property type="entry name" value="FAD/NAD(P)-binding domain"/>
    <property type="match status" value="2"/>
</dbReference>
<feature type="domain" description="FAD dependent oxidoreductase" evidence="9">
    <location>
        <begin position="12"/>
        <end position="407"/>
    </location>
</feature>
<dbReference type="Gene3D" id="3.50.50.60">
    <property type="entry name" value="FAD/NAD(P)-binding domain"/>
    <property type="match status" value="2"/>
</dbReference>
<evidence type="ECO:0000256" key="3">
    <source>
        <dbReference type="ARBA" id="ARBA00022827"/>
    </source>
</evidence>
<evidence type="ECO:0000256" key="5">
    <source>
        <dbReference type="ARBA" id="ARBA00036066"/>
    </source>
</evidence>
<reference evidence="10" key="2">
    <citation type="submission" date="2021-08" db="EMBL/GenBank/DDBJ databases">
        <authorList>
            <person name="Eriksson T."/>
        </authorList>
    </citation>
    <scope>NUCLEOTIDE SEQUENCE</scope>
    <source>
        <strain evidence="10">Stoneville</strain>
        <tissue evidence="10">Whole head</tissue>
    </source>
</reference>
<dbReference type="EC" id="1.1.99.2" evidence="7"/>
<accession>A0A8J6HBY4</accession>
<evidence type="ECO:0000256" key="4">
    <source>
        <dbReference type="ARBA" id="ARBA00023002"/>
    </source>
</evidence>
<evidence type="ECO:0000313" key="11">
    <source>
        <dbReference type="Proteomes" id="UP000719412"/>
    </source>
</evidence>
<protein>
    <recommendedName>
        <fullName evidence="8">L-2-hydroxyglutarate dehydrogenase, mitochondrial</fullName>
        <ecNumber evidence="7">1.1.99.2</ecNumber>
    </recommendedName>
</protein>
<evidence type="ECO:0000313" key="10">
    <source>
        <dbReference type="EMBL" id="KAH0815995.1"/>
    </source>
</evidence>
<keyword evidence="11" id="KW-1185">Reference proteome</keyword>
<gene>
    <name evidence="10" type="ORF">GEV33_006796</name>
</gene>
<dbReference type="Gene3D" id="3.30.9.10">
    <property type="entry name" value="D-Amino Acid Oxidase, subunit A, domain 2"/>
    <property type="match status" value="2"/>
</dbReference>
<dbReference type="InterPro" id="IPR006076">
    <property type="entry name" value="FAD-dep_OxRdtase"/>
</dbReference>
<name>A0A8J6HBY4_TENMO</name>